<accession>A0A0F9XNG7</accession>
<gene>
    <name evidence="1" type="ORF">LCGC14_0195860</name>
</gene>
<dbReference type="AlphaFoldDB" id="A0A0F9XNG7"/>
<organism evidence="1">
    <name type="scientific">marine sediment metagenome</name>
    <dbReference type="NCBI Taxonomy" id="412755"/>
    <lineage>
        <taxon>unclassified sequences</taxon>
        <taxon>metagenomes</taxon>
        <taxon>ecological metagenomes</taxon>
    </lineage>
</organism>
<proteinExistence type="predicted"/>
<evidence type="ECO:0000313" key="1">
    <source>
        <dbReference type="EMBL" id="KKN93753.1"/>
    </source>
</evidence>
<name>A0A0F9XNG7_9ZZZZ</name>
<dbReference type="EMBL" id="LAZR01000084">
    <property type="protein sequence ID" value="KKN93753.1"/>
    <property type="molecule type" value="Genomic_DNA"/>
</dbReference>
<reference evidence="1" key="1">
    <citation type="journal article" date="2015" name="Nature">
        <title>Complex archaea that bridge the gap between prokaryotes and eukaryotes.</title>
        <authorList>
            <person name="Spang A."/>
            <person name="Saw J.H."/>
            <person name="Jorgensen S.L."/>
            <person name="Zaremba-Niedzwiedzka K."/>
            <person name="Martijn J."/>
            <person name="Lind A.E."/>
            <person name="van Eijk R."/>
            <person name="Schleper C."/>
            <person name="Guy L."/>
            <person name="Ettema T.J."/>
        </authorList>
    </citation>
    <scope>NUCLEOTIDE SEQUENCE</scope>
</reference>
<comment type="caution">
    <text evidence="1">The sequence shown here is derived from an EMBL/GenBank/DDBJ whole genome shotgun (WGS) entry which is preliminary data.</text>
</comment>
<protein>
    <submittedName>
        <fullName evidence="1">Uncharacterized protein</fullName>
    </submittedName>
</protein>
<sequence length="61" mass="6922">MVDFSPDQIKTISLNGEEHQAELVSVGTFFSENTIKKCLQDGPVLILEDTIAYYVYKIKLK</sequence>